<sequence length="59" mass="6493">MTSEEHDVPEELTDLAEIVAGQGRVDWCGCGEPITEYDGEWLHVYNPALTGADDHDAHP</sequence>
<keyword evidence="2" id="KW-1185">Reference proteome</keyword>
<dbReference type="AlphaFoldDB" id="A0A7W9IHP7"/>
<evidence type="ECO:0000313" key="2">
    <source>
        <dbReference type="Proteomes" id="UP000540685"/>
    </source>
</evidence>
<accession>A0A7W9IHP7</accession>
<dbReference type="Proteomes" id="UP000540685">
    <property type="component" value="Unassembled WGS sequence"/>
</dbReference>
<proteinExistence type="predicted"/>
<organism evidence="1 2">
    <name type="scientific">Streptosporangium becharense</name>
    <dbReference type="NCBI Taxonomy" id="1816182"/>
    <lineage>
        <taxon>Bacteria</taxon>
        <taxon>Bacillati</taxon>
        <taxon>Actinomycetota</taxon>
        <taxon>Actinomycetes</taxon>
        <taxon>Streptosporangiales</taxon>
        <taxon>Streptosporangiaceae</taxon>
        <taxon>Streptosporangium</taxon>
    </lineage>
</organism>
<comment type="caution">
    <text evidence="1">The sequence shown here is derived from an EMBL/GenBank/DDBJ whole genome shotgun (WGS) entry which is preliminary data.</text>
</comment>
<name>A0A7W9IHP7_9ACTN</name>
<gene>
    <name evidence="1" type="ORF">F4562_003375</name>
</gene>
<reference evidence="1 2" key="1">
    <citation type="submission" date="2020-08" db="EMBL/GenBank/DDBJ databases">
        <title>Sequencing the genomes of 1000 actinobacteria strains.</title>
        <authorList>
            <person name="Klenk H.-P."/>
        </authorList>
    </citation>
    <scope>NUCLEOTIDE SEQUENCE [LARGE SCALE GENOMIC DNA]</scope>
    <source>
        <strain evidence="1 2">DSM 46887</strain>
    </source>
</reference>
<dbReference type="EMBL" id="JACHMP010000001">
    <property type="protein sequence ID" value="MBB5820313.1"/>
    <property type="molecule type" value="Genomic_DNA"/>
</dbReference>
<dbReference type="RefSeq" id="WP_184547545.1">
    <property type="nucleotide sequence ID" value="NZ_JACHMP010000001.1"/>
</dbReference>
<protein>
    <submittedName>
        <fullName evidence="1">Uncharacterized protein</fullName>
    </submittedName>
</protein>
<evidence type="ECO:0000313" key="1">
    <source>
        <dbReference type="EMBL" id="MBB5820313.1"/>
    </source>
</evidence>